<sequence>LPQLPSFESMFIAGDKSFLAILNDRDITGAIPKTYVLSKNDLAKNLNIFEQHKAVLKAGNSSRGNEVILGKNFKNSWKDKLKEIMNSNKEWIVQELCYLQNTKDNRYEDIIVFVADGVVQGIGSRISSKEIVNIRQGGFAQSVVL</sequence>
<reference evidence="1" key="1">
    <citation type="submission" date="2021-06" db="EMBL/GenBank/DDBJ databases">
        <authorList>
            <person name="Kallberg Y."/>
            <person name="Tangrot J."/>
            <person name="Rosling A."/>
        </authorList>
    </citation>
    <scope>NUCLEOTIDE SEQUENCE</scope>
    <source>
        <strain evidence="1">MA453B</strain>
    </source>
</reference>
<dbReference type="AlphaFoldDB" id="A0A9N9KE66"/>
<keyword evidence="2" id="KW-1185">Reference proteome</keyword>
<dbReference type="OrthoDB" id="2370752at2759"/>
<name>A0A9N9KE66_9GLOM</name>
<evidence type="ECO:0000313" key="2">
    <source>
        <dbReference type="Proteomes" id="UP000789405"/>
    </source>
</evidence>
<feature type="non-terminal residue" evidence="1">
    <location>
        <position position="1"/>
    </location>
</feature>
<organism evidence="1 2">
    <name type="scientific">Dentiscutata erythropus</name>
    <dbReference type="NCBI Taxonomy" id="1348616"/>
    <lineage>
        <taxon>Eukaryota</taxon>
        <taxon>Fungi</taxon>
        <taxon>Fungi incertae sedis</taxon>
        <taxon>Mucoromycota</taxon>
        <taxon>Glomeromycotina</taxon>
        <taxon>Glomeromycetes</taxon>
        <taxon>Diversisporales</taxon>
        <taxon>Gigasporaceae</taxon>
        <taxon>Dentiscutata</taxon>
    </lineage>
</organism>
<comment type="caution">
    <text evidence="1">The sequence shown here is derived from an EMBL/GenBank/DDBJ whole genome shotgun (WGS) entry which is preliminary data.</text>
</comment>
<accession>A0A9N9KE66</accession>
<dbReference type="SUPFAM" id="SSF56059">
    <property type="entry name" value="Glutathione synthetase ATP-binding domain-like"/>
    <property type="match status" value="1"/>
</dbReference>
<gene>
    <name evidence="1" type="ORF">DERYTH_LOCUS27954</name>
</gene>
<proteinExistence type="predicted"/>
<dbReference type="Proteomes" id="UP000789405">
    <property type="component" value="Unassembled WGS sequence"/>
</dbReference>
<evidence type="ECO:0000313" key="1">
    <source>
        <dbReference type="EMBL" id="CAG8825717.1"/>
    </source>
</evidence>
<protein>
    <submittedName>
        <fullName evidence="1">14933_t:CDS:1</fullName>
    </submittedName>
</protein>
<feature type="non-terminal residue" evidence="1">
    <location>
        <position position="145"/>
    </location>
</feature>
<dbReference type="EMBL" id="CAJVPY010066933">
    <property type="protein sequence ID" value="CAG8825717.1"/>
    <property type="molecule type" value="Genomic_DNA"/>
</dbReference>